<evidence type="ECO:0000256" key="1">
    <source>
        <dbReference type="ARBA" id="ARBA00001933"/>
    </source>
</evidence>
<evidence type="ECO:0000313" key="5">
    <source>
        <dbReference type="Proteomes" id="UP001292084"/>
    </source>
</evidence>
<organism evidence="4 5">
    <name type="scientific">Jeotgalibacillus haloalkalitolerans</name>
    <dbReference type="NCBI Taxonomy" id="3104292"/>
    <lineage>
        <taxon>Bacteria</taxon>
        <taxon>Bacillati</taxon>
        <taxon>Bacillota</taxon>
        <taxon>Bacilli</taxon>
        <taxon>Bacillales</taxon>
        <taxon>Caryophanaceae</taxon>
        <taxon>Jeotgalibacillus</taxon>
    </lineage>
</organism>
<name>A0ABU5KMX3_9BACL</name>
<dbReference type="InterPro" id="IPR001926">
    <property type="entry name" value="TrpB-like_PALP"/>
</dbReference>
<accession>A0ABU5KMX3</accession>
<evidence type="ECO:0000313" key="4">
    <source>
        <dbReference type="EMBL" id="MDZ5712594.1"/>
    </source>
</evidence>
<dbReference type="PANTHER" id="PTHR10314">
    <property type="entry name" value="CYSTATHIONINE BETA-SYNTHASE"/>
    <property type="match status" value="1"/>
</dbReference>
<keyword evidence="5" id="KW-1185">Reference proteome</keyword>
<dbReference type="EMBL" id="JAXQNN010000003">
    <property type="protein sequence ID" value="MDZ5712594.1"/>
    <property type="molecule type" value="Genomic_DNA"/>
</dbReference>
<keyword evidence="2" id="KW-0663">Pyridoxal phosphate</keyword>
<reference evidence="4 5" key="1">
    <citation type="submission" date="2023-12" db="EMBL/GenBank/DDBJ databases">
        <title>Jeotgalibacillus haloalkaliphilus sp. nov., a novel salt-tolerant bacteria, isolated from the estuary of the Fenhe River into the Yellow River.</title>
        <authorList>
            <person name="Li Y."/>
        </authorList>
    </citation>
    <scope>NUCLEOTIDE SEQUENCE [LARGE SCALE GENOMIC DNA]</scope>
    <source>
        <strain evidence="4 5">HH7-29</strain>
    </source>
</reference>
<dbReference type="InterPro" id="IPR036052">
    <property type="entry name" value="TrpB-like_PALP_sf"/>
</dbReference>
<sequence length="365" mass="40019">MSKTIIKLNRDLLCFQCLRCEKTYPVGDYDRGCMECFHETKSSSLTAIYRDSNSTKQPFDTYLSMGEGQTPLIPIPYNKQSIYLKNESMNPTGSHKDRLSAYIVSKALYNKSKGVVIASSGNAGISLASYAAYAGLECIVISTKALNDKVRTIIQNTGSQLILTDTAMDRWGIMETYVENGYYPATNFINPPVGSNPYGVQGLKNIASEINLQLSEKEATHIIVPTSRADLLWGIWEGFKEEKERDRLLFLPKMFAVEPFPRLSAVIKGADYTQEFKGHTSLPSIAGSTVTYQGVKALAESNGHAVVVKTDEAIEAKKSLEKRGIHLEVSSAASVSAVDIITKSLKLNNEAVIVAIGTSSSFIEI</sequence>
<comment type="caution">
    <text evidence="4">The sequence shown here is derived from an EMBL/GenBank/DDBJ whole genome shotgun (WGS) entry which is preliminary data.</text>
</comment>
<evidence type="ECO:0000259" key="3">
    <source>
        <dbReference type="Pfam" id="PF00291"/>
    </source>
</evidence>
<feature type="domain" description="Tryptophan synthase beta chain-like PALP" evidence="3">
    <location>
        <begin position="64"/>
        <end position="356"/>
    </location>
</feature>
<dbReference type="Pfam" id="PF00291">
    <property type="entry name" value="PALP"/>
    <property type="match status" value="1"/>
</dbReference>
<proteinExistence type="predicted"/>
<comment type="cofactor">
    <cofactor evidence="1">
        <name>pyridoxal 5'-phosphate</name>
        <dbReference type="ChEBI" id="CHEBI:597326"/>
    </cofactor>
</comment>
<gene>
    <name evidence="4" type="ORF">UFB30_10185</name>
</gene>
<dbReference type="Proteomes" id="UP001292084">
    <property type="component" value="Unassembled WGS sequence"/>
</dbReference>
<dbReference type="RefSeq" id="WP_322421577.1">
    <property type="nucleotide sequence ID" value="NZ_JAXQNN010000003.1"/>
</dbReference>
<protein>
    <submittedName>
        <fullName evidence="4">Pyridoxal-phosphate dependent enzyme</fullName>
    </submittedName>
</protein>
<dbReference type="InterPro" id="IPR050214">
    <property type="entry name" value="Cys_Synth/Cystath_Beta-Synth"/>
</dbReference>
<dbReference type="SUPFAM" id="SSF53686">
    <property type="entry name" value="Tryptophan synthase beta subunit-like PLP-dependent enzymes"/>
    <property type="match status" value="1"/>
</dbReference>
<dbReference type="Gene3D" id="3.40.50.1100">
    <property type="match status" value="2"/>
</dbReference>
<evidence type="ECO:0000256" key="2">
    <source>
        <dbReference type="ARBA" id="ARBA00022898"/>
    </source>
</evidence>